<dbReference type="EMBL" id="KQ001758">
    <property type="protein sequence ID" value="KJP85044.1"/>
    <property type="molecule type" value="Genomic_DNA"/>
</dbReference>
<gene>
    <name evidence="1" type="ORF">AK88_05328</name>
</gene>
<proteinExistence type="predicted"/>
<name>A0A0D9QDI6_PLAFR</name>
<accession>A0A0D9QDI6</accession>
<dbReference type="VEuPathDB" id="PlasmoDB:AK88_05328"/>
<protein>
    <submittedName>
        <fullName evidence="1">Uncharacterized protein</fullName>
    </submittedName>
</protein>
<sequence length="60" mass="7258">MSSNVGSSLRKYMYEPYLVYTYLYLSIHHGNCIDNVKEEEKKEKTQKEGEFQRHYTQCFI</sequence>
<dbReference type="Proteomes" id="UP000054561">
    <property type="component" value="Unassembled WGS sequence"/>
</dbReference>
<dbReference type="AlphaFoldDB" id="A0A0D9QDI6"/>
<dbReference type="RefSeq" id="XP_012338353.1">
    <property type="nucleotide sequence ID" value="XM_012482930.1"/>
</dbReference>
<evidence type="ECO:0000313" key="1">
    <source>
        <dbReference type="EMBL" id="KJP85044.1"/>
    </source>
</evidence>
<keyword evidence="2" id="KW-1185">Reference proteome</keyword>
<reference evidence="1 2" key="1">
    <citation type="submission" date="2014-03" db="EMBL/GenBank/DDBJ databases">
        <title>The Genome Sequence of Plasmodium fragile nilgiri.</title>
        <authorList>
            <consortium name="The Broad Institute Genomics Platform"/>
            <consortium name="The Broad Institute Genome Sequencing Center for Infectious Disease"/>
            <person name="Neafsey D."/>
            <person name="Duraisingh M."/>
            <person name="Young S.K."/>
            <person name="Zeng Q."/>
            <person name="Gargeya S."/>
            <person name="Abouelleil A."/>
            <person name="Alvarado L."/>
            <person name="Chapman S.B."/>
            <person name="Gainer-Dewar J."/>
            <person name="Goldberg J."/>
            <person name="Griggs A."/>
            <person name="Gujja S."/>
            <person name="Hansen M."/>
            <person name="Howarth C."/>
            <person name="Imamovic A."/>
            <person name="Larimer J."/>
            <person name="Pearson M."/>
            <person name="Poon T.W."/>
            <person name="Priest M."/>
            <person name="Roberts A."/>
            <person name="Saif S."/>
            <person name="Shea T."/>
            <person name="Sykes S."/>
            <person name="Wortman J."/>
            <person name="Nusbaum C."/>
            <person name="Birren B."/>
        </authorList>
    </citation>
    <scope>NUCLEOTIDE SEQUENCE [LARGE SCALE GENOMIC DNA]</scope>
    <source>
        <strain evidence="2">nilgiri</strain>
    </source>
</reference>
<evidence type="ECO:0000313" key="2">
    <source>
        <dbReference type="Proteomes" id="UP000054561"/>
    </source>
</evidence>
<organism evidence="1 2">
    <name type="scientific">Plasmodium fragile</name>
    <dbReference type="NCBI Taxonomy" id="5857"/>
    <lineage>
        <taxon>Eukaryota</taxon>
        <taxon>Sar</taxon>
        <taxon>Alveolata</taxon>
        <taxon>Apicomplexa</taxon>
        <taxon>Aconoidasida</taxon>
        <taxon>Haemosporida</taxon>
        <taxon>Plasmodiidae</taxon>
        <taxon>Plasmodium</taxon>
        <taxon>Plasmodium (Plasmodium)</taxon>
    </lineage>
</organism>
<dbReference type="GeneID" id="24270642"/>